<accession>A0ABV0JNE5</accession>
<proteinExistence type="predicted"/>
<dbReference type="RefSeq" id="WP_190428320.1">
    <property type="nucleotide sequence ID" value="NZ_JAMPKK010000010.1"/>
</dbReference>
<dbReference type="Proteomes" id="UP001442494">
    <property type="component" value="Unassembled WGS sequence"/>
</dbReference>
<keyword evidence="1" id="KW-0732">Signal</keyword>
<dbReference type="EMBL" id="JAMPKK010000010">
    <property type="protein sequence ID" value="MEP0864202.1"/>
    <property type="molecule type" value="Genomic_DNA"/>
</dbReference>
<feature type="signal peptide" evidence="1">
    <location>
        <begin position="1"/>
        <end position="21"/>
    </location>
</feature>
<evidence type="ECO:0000313" key="3">
    <source>
        <dbReference type="Proteomes" id="UP001442494"/>
    </source>
</evidence>
<reference evidence="2 3" key="1">
    <citation type="submission" date="2022-04" db="EMBL/GenBank/DDBJ databases">
        <title>Positive selection, recombination, and allopatry shape intraspecific diversity of widespread and dominant cyanobacteria.</title>
        <authorList>
            <person name="Wei J."/>
            <person name="Shu W."/>
            <person name="Hu C."/>
        </authorList>
    </citation>
    <scope>NUCLEOTIDE SEQUENCE [LARGE SCALE GENOMIC DNA]</scope>
    <source>
        <strain evidence="2 3">GB2-A5</strain>
    </source>
</reference>
<protein>
    <submittedName>
        <fullName evidence="2">Uncharacterized protein</fullName>
    </submittedName>
</protein>
<evidence type="ECO:0000256" key="1">
    <source>
        <dbReference type="SAM" id="SignalP"/>
    </source>
</evidence>
<keyword evidence="3" id="KW-1185">Reference proteome</keyword>
<name>A0ABV0JNE5_9CYAN</name>
<evidence type="ECO:0000313" key="2">
    <source>
        <dbReference type="EMBL" id="MEP0864202.1"/>
    </source>
</evidence>
<feature type="chain" id="PRO_5045216549" evidence="1">
    <location>
        <begin position="22"/>
        <end position="215"/>
    </location>
</feature>
<gene>
    <name evidence="2" type="ORF">NDI37_06950</name>
</gene>
<comment type="caution">
    <text evidence="2">The sequence shown here is derived from an EMBL/GenBank/DDBJ whole genome shotgun (WGS) entry which is preliminary data.</text>
</comment>
<sequence length="215" mass="21724">MTSWKSATAALMALTITTGVAVPTLIATAPAAAQSYEFPTTPVTLASGTRIAVRYDKATKIVVTPTETAPVTLSVASNVKSSSGAIVIPVGTQVVGQLRPAPNGKGSRFVAQELVFSNGKRERINGASKIITRTQQVGQGSNTSSIFKGAALGGAAAAAIAALTGDKALATEEILGGAGLGALGGLFLGQRKVDVVVIDPNTDLNVTLRSPVALR</sequence>
<organism evidence="2 3">
    <name type="scientific">Funiculus sociatus GB2-A5</name>
    <dbReference type="NCBI Taxonomy" id="2933946"/>
    <lineage>
        <taxon>Bacteria</taxon>
        <taxon>Bacillati</taxon>
        <taxon>Cyanobacteriota</taxon>
        <taxon>Cyanophyceae</taxon>
        <taxon>Coleofasciculales</taxon>
        <taxon>Coleofasciculaceae</taxon>
        <taxon>Funiculus</taxon>
    </lineage>
</organism>